<sequence>MGYALTVRVNGDRSMLENLDRIALSLDAIETAARDVAMHSPQNAQALYTALMEIRNAIALVAQEVVRLEHEIHGHNPSGNGQS</sequence>
<evidence type="ECO:0000313" key="1">
    <source>
        <dbReference type="EMBL" id="AKM29893.2"/>
    </source>
</evidence>
<organism evidence="1 2">
    <name type="scientific">Pandoraea faecigallinarum</name>
    <dbReference type="NCBI Taxonomy" id="656179"/>
    <lineage>
        <taxon>Bacteria</taxon>
        <taxon>Pseudomonadati</taxon>
        <taxon>Pseudomonadota</taxon>
        <taxon>Betaproteobacteria</taxon>
        <taxon>Burkholderiales</taxon>
        <taxon>Burkholderiaceae</taxon>
        <taxon>Pandoraea</taxon>
    </lineage>
</organism>
<gene>
    <name evidence="1" type="ORF">AB870_06865</name>
</gene>
<dbReference type="Proteomes" id="UP000035651">
    <property type="component" value="Chromosome"/>
</dbReference>
<protein>
    <submittedName>
        <fullName evidence="1">Uncharacterized protein</fullName>
    </submittedName>
</protein>
<dbReference type="KEGG" id="pfg:AB870_06865"/>
<accession>A0A0H3WTH2</accession>
<reference evidence="1" key="1">
    <citation type="submission" date="2016-06" db="EMBL/GenBank/DDBJ databases">
        <title>Complete Genome Sequence of Pandoraea faecigallinarum DSM-23572.</title>
        <authorList>
            <person name="Yong D."/>
            <person name="Ee R."/>
            <person name="Lim Y.-L."/>
            <person name="Yin W.-F."/>
            <person name="Chan K.-G."/>
        </authorList>
    </citation>
    <scope>NUCLEOTIDE SEQUENCE</scope>
    <source>
        <strain evidence="1">DSM 23572</strain>
    </source>
</reference>
<proteinExistence type="predicted"/>
<dbReference type="STRING" id="656179.AB870_06865"/>
<dbReference type="RefSeq" id="WP_071386896.1">
    <property type="nucleotide sequence ID" value="NZ_CP011807.3"/>
</dbReference>
<keyword evidence="2" id="KW-1185">Reference proteome</keyword>
<evidence type="ECO:0000313" key="2">
    <source>
        <dbReference type="Proteomes" id="UP000035651"/>
    </source>
</evidence>
<name>A0A0H3WTH2_9BURK</name>
<dbReference type="EMBL" id="CP011807">
    <property type="protein sequence ID" value="AKM29893.2"/>
    <property type="molecule type" value="Genomic_DNA"/>
</dbReference>
<dbReference type="OrthoDB" id="8943308at2"/>
<dbReference type="AlphaFoldDB" id="A0A0H3WTH2"/>